<feature type="compositionally biased region" description="Gly residues" evidence="13">
    <location>
        <begin position="1"/>
        <end position="10"/>
    </location>
</feature>
<comment type="pathway">
    <text evidence="3">Protein modification; protein ubiquitination.</text>
</comment>
<dbReference type="InterPro" id="IPR002867">
    <property type="entry name" value="IBR_dom"/>
</dbReference>
<feature type="domain" description="RING-type" evidence="15">
    <location>
        <begin position="180"/>
        <end position="395"/>
    </location>
</feature>
<dbReference type="FunFam" id="3.30.40.10:FF:000019">
    <property type="entry name" value="RBR-type E3 ubiquitin transferase"/>
    <property type="match status" value="1"/>
</dbReference>
<comment type="similarity">
    <text evidence="4">Belongs to the RBR family. Ariadne subfamily.</text>
</comment>
<proteinExistence type="inferred from homology"/>
<organism evidence="16 17">
    <name type="scientific">Sorghum bicolor</name>
    <name type="common">Sorghum</name>
    <name type="synonym">Sorghum vulgare</name>
    <dbReference type="NCBI Taxonomy" id="4558"/>
    <lineage>
        <taxon>Eukaryota</taxon>
        <taxon>Viridiplantae</taxon>
        <taxon>Streptophyta</taxon>
        <taxon>Embryophyta</taxon>
        <taxon>Tracheophyta</taxon>
        <taxon>Spermatophyta</taxon>
        <taxon>Magnoliopsida</taxon>
        <taxon>Liliopsida</taxon>
        <taxon>Poales</taxon>
        <taxon>Poaceae</taxon>
        <taxon>PACMAD clade</taxon>
        <taxon>Panicoideae</taxon>
        <taxon>Andropogonodae</taxon>
        <taxon>Andropogoneae</taxon>
        <taxon>Sorghinae</taxon>
        <taxon>Sorghum</taxon>
    </lineage>
</organism>
<feature type="domain" description="RING-type" evidence="14">
    <location>
        <begin position="184"/>
        <end position="230"/>
    </location>
</feature>
<feature type="region of interest" description="Disordered" evidence="13">
    <location>
        <begin position="1"/>
        <end position="99"/>
    </location>
</feature>
<dbReference type="Pfam" id="PF01485">
    <property type="entry name" value="IBR"/>
    <property type="match status" value="1"/>
</dbReference>
<keyword evidence="11" id="KW-0862">Zinc</keyword>
<dbReference type="CDD" id="cd20346">
    <property type="entry name" value="BRcat_RBR_ANKIB1"/>
    <property type="match status" value="1"/>
</dbReference>
<evidence type="ECO:0000256" key="7">
    <source>
        <dbReference type="ARBA" id="ARBA00022723"/>
    </source>
</evidence>
<dbReference type="CDD" id="cd22583">
    <property type="entry name" value="Rcat_RBR_ARI7-like"/>
    <property type="match status" value="1"/>
</dbReference>
<dbReference type="GO" id="GO:0061630">
    <property type="term" value="F:ubiquitin protein ligase activity"/>
    <property type="evidence" value="ECO:0007669"/>
    <property type="project" value="UniProtKB-EC"/>
</dbReference>
<dbReference type="InterPro" id="IPR001841">
    <property type="entry name" value="Znf_RING"/>
</dbReference>
<comment type="caution">
    <text evidence="16">The sequence shown here is derived from an EMBL/GenBank/DDBJ whole genome shotgun (WGS) entry which is preliminary data.</text>
</comment>
<sequence>MASGGGGGVGVCNKRYRRSDGDDDDGETSGRNKRCGVGPSSGPNDDGESGDFFDGWHAADDDGGGGGEDYMYGYDEDEDEADQSAEGDAADASASDDTEQRYVVLTESDVRARQEADTAKVAEVLSIPSGFAAVLLRHFKWRVGRVQEEWFTDERRVRAAVGLPAPEHGDELVPCTRSARAEVCGICFDPYPAGRTRSAGCGHYYCDGCWAGYVAAAVGDGPRCLSMRCPDPSCSAPVVRELVDKVLAAGAKERARYARFWLRSYVEESGGRIKWCGGAGCNRSVEVLGDAADAAAATDVFCDSGCRHGFCWACGEEAHRPVSCGTVRAWLAKNASDSETANWVVAHTKRCPKCRRPIEKNHGCNHMTCGAPCRHQFCWLCFDPWDNHRGCTRYDYRQRQQVEAAAADEEDARRRHAKESLERYLYHYERWAGNGKSLHKALADADELERSELERMARMVDVPAMELGFVTEAYRQIADGRRVLRWAHAYAYFLFLDQERDAAKRDLFDDLQSQANRWLECLHSCAELERKELFGGGANGDGEPSTVVAVEAFRAYKEKVANLTGVTRKFMGNLVKAFKTNLPEVVVTPAAFDFDHIVNGPTMGSQTAGVGGIISTATVTLEQPAMVPMVSGSAGFWHSTLQQPSSSSLISQEANIANDSVQEHRPIRSPVQHPVRPGRHGGLLSNPSQFQPIHSTFFGEATTSMGPPNIGAITPLQFNMSNMISSGATSTPLVTFSVSAPGQPIGNQDMVQSTALGSFGSNTSTAWDNSDIAESSSQPNSMAMNRQAGINPLSSAMNAPIGMHHNAQQPPPKYVKIWEGTLSGQRQGQPVFISRLEGWSGIVSKTVAADWPETMQIVRLIAQEHMNNKQYVGKADFLIFRTLNQHGFLGQLQERKLCAVIQLPSQTLLLSMSDKAGRMIGMLFPENVVIFKPEVVTQPSLVRQENLQQPQELLHHQQIQLQQQQMQQMQQMLHQRQHMRTSTQNLPIQQQKLHQQQLQHQEQLHLQQQLIQHMQQQQPQYHQHLQQQIQHQQQLIQQIQQLRHQQQHMHQMQPQQQPLPQMVDTELGNDDDAREDWVTGPGQHA</sequence>
<dbReference type="PROSITE" id="PS51873">
    <property type="entry name" value="TRIAD"/>
    <property type="match status" value="1"/>
</dbReference>
<dbReference type="Pfam" id="PF22191">
    <property type="entry name" value="IBR_1"/>
    <property type="match status" value="1"/>
</dbReference>
<dbReference type="GO" id="GO:0008270">
    <property type="term" value="F:zinc ion binding"/>
    <property type="evidence" value="ECO:0007669"/>
    <property type="project" value="UniProtKB-KW"/>
</dbReference>
<name>A0A921QZ30_SORBI</name>
<accession>A0A921QZ30</accession>
<dbReference type="SMART" id="SM00647">
    <property type="entry name" value="IBR"/>
    <property type="match status" value="2"/>
</dbReference>
<keyword evidence="7" id="KW-0479">Metal-binding</keyword>
<dbReference type="FunFam" id="1.20.120.1750:FF:000027">
    <property type="entry name" value="RBR-type E3 ubiquitin transferase"/>
    <property type="match status" value="1"/>
</dbReference>
<evidence type="ECO:0000256" key="2">
    <source>
        <dbReference type="ARBA" id="ARBA00003976"/>
    </source>
</evidence>
<comment type="function">
    <text evidence="2">Might act as an E3 ubiquitin-protein ligase, or as part of E3 complex, which accepts ubiquitin from specific E2 ubiquitin-conjugating enzymes and then transfers it to substrates.</text>
</comment>
<keyword evidence="9 12" id="KW-0863">Zinc-finger</keyword>
<dbReference type="EMBL" id="CM027684">
    <property type="protein sequence ID" value="KAG0530888.1"/>
    <property type="molecule type" value="Genomic_DNA"/>
</dbReference>
<evidence type="ECO:0000313" key="17">
    <source>
        <dbReference type="Proteomes" id="UP000807115"/>
    </source>
</evidence>
<feature type="compositionally biased region" description="Acidic residues" evidence="13">
    <location>
        <begin position="74"/>
        <end position="97"/>
    </location>
</feature>
<dbReference type="InterPro" id="IPR013083">
    <property type="entry name" value="Znf_RING/FYVE/PHD"/>
</dbReference>
<reference evidence="16" key="1">
    <citation type="journal article" date="2019" name="BMC Genomics">
        <title>A new reference genome for Sorghum bicolor reveals high levels of sequence similarity between sweet and grain genotypes: implications for the genetics of sugar metabolism.</title>
        <authorList>
            <person name="Cooper E.A."/>
            <person name="Brenton Z.W."/>
            <person name="Flinn B.S."/>
            <person name="Jenkins J."/>
            <person name="Shu S."/>
            <person name="Flowers D."/>
            <person name="Luo F."/>
            <person name="Wang Y."/>
            <person name="Xia P."/>
            <person name="Barry K."/>
            <person name="Daum C."/>
            <person name="Lipzen A."/>
            <person name="Yoshinaga Y."/>
            <person name="Schmutz J."/>
            <person name="Saski C."/>
            <person name="Vermerris W."/>
            <person name="Kresovich S."/>
        </authorList>
    </citation>
    <scope>NUCLEOTIDE SEQUENCE</scope>
</reference>
<dbReference type="EC" id="2.3.2.31" evidence="5"/>
<dbReference type="Pfam" id="PF21235">
    <property type="entry name" value="UBA_ARI1"/>
    <property type="match status" value="1"/>
</dbReference>
<feature type="compositionally biased region" description="Low complexity" evidence="13">
    <location>
        <begin position="1045"/>
        <end position="1062"/>
    </location>
</feature>
<evidence type="ECO:0000256" key="5">
    <source>
        <dbReference type="ARBA" id="ARBA00012251"/>
    </source>
</evidence>
<dbReference type="Gene3D" id="3.30.40.10">
    <property type="entry name" value="Zinc/RING finger domain, C3HC4 (zinc finger)"/>
    <property type="match status" value="1"/>
</dbReference>
<evidence type="ECO:0000256" key="4">
    <source>
        <dbReference type="ARBA" id="ARBA00005884"/>
    </source>
</evidence>
<gene>
    <name evidence="16" type="ORF">BDA96_05G225900</name>
</gene>
<evidence type="ECO:0000256" key="9">
    <source>
        <dbReference type="ARBA" id="ARBA00022771"/>
    </source>
</evidence>
<evidence type="ECO:0000256" key="10">
    <source>
        <dbReference type="ARBA" id="ARBA00022786"/>
    </source>
</evidence>
<keyword evidence="6" id="KW-0808">Transferase</keyword>
<dbReference type="Gene3D" id="1.20.120.1750">
    <property type="match status" value="1"/>
</dbReference>
<evidence type="ECO:0000313" key="16">
    <source>
        <dbReference type="EMBL" id="KAG0530888.1"/>
    </source>
</evidence>
<evidence type="ECO:0000259" key="14">
    <source>
        <dbReference type="PROSITE" id="PS50089"/>
    </source>
</evidence>
<dbReference type="InterPro" id="IPR044066">
    <property type="entry name" value="TRIAD_supradom"/>
</dbReference>
<dbReference type="PANTHER" id="PTHR12433:SF11">
    <property type="entry name" value="MEDIATOR OF RNA POLYMERASE II TRANSCRIPTION SUBUNIT 25"/>
    <property type="match status" value="1"/>
</dbReference>
<evidence type="ECO:0000256" key="6">
    <source>
        <dbReference type="ARBA" id="ARBA00022679"/>
    </source>
</evidence>
<feature type="region of interest" description="Disordered" evidence="13">
    <location>
        <begin position="970"/>
        <end position="994"/>
    </location>
</feature>
<evidence type="ECO:0000256" key="1">
    <source>
        <dbReference type="ARBA" id="ARBA00001798"/>
    </source>
</evidence>
<evidence type="ECO:0000259" key="15">
    <source>
        <dbReference type="PROSITE" id="PS51873"/>
    </source>
</evidence>
<reference evidence="16" key="2">
    <citation type="submission" date="2020-10" db="EMBL/GenBank/DDBJ databases">
        <authorList>
            <person name="Cooper E.A."/>
            <person name="Brenton Z.W."/>
            <person name="Flinn B.S."/>
            <person name="Jenkins J."/>
            <person name="Shu S."/>
            <person name="Flowers D."/>
            <person name="Luo F."/>
            <person name="Wang Y."/>
            <person name="Xia P."/>
            <person name="Barry K."/>
            <person name="Daum C."/>
            <person name="Lipzen A."/>
            <person name="Yoshinaga Y."/>
            <person name="Schmutz J."/>
            <person name="Saski C."/>
            <person name="Vermerris W."/>
            <person name="Kresovich S."/>
        </authorList>
    </citation>
    <scope>NUCLEOTIDE SEQUENCE</scope>
</reference>
<evidence type="ECO:0000256" key="11">
    <source>
        <dbReference type="ARBA" id="ARBA00022833"/>
    </source>
</evidence>
<dbReference type="PANTHER" id="PTHR12433">
    <property type="entry name" value="MEDIATOR OF RNA POLYMERASE II TRANSCRIPTION SUBUNIT 25"/>
    <property type="match status" value="1"/>
</dbReference>
<evidence type="ECO:0000256" key="3">
    <source>
        <dbReference type="ARBA" id="ARBA00004906"/>
    </source>
</evidence>
<dbReference type="InterPro" id="IPR048962">
    <property type="entry name" value="ARIH1-like_UBL"/>
</dbReference>
<comment type="catalytic activity">
    <reaction evidence="1">
        <text>[E2 ubiquitin-conjugating enzyme]-S-ubiquitinyl-L-cysteine + [acceptor protein]-L-lysine = [E2 ubiquitin-conjugating enzyme]-L-cysteine + [acceptor protein]-N(6)-ubiquitinyl-L-lysine.</text>
        <dbReference type="EC" id="2.3.2.31"/>
    </reaction>
</comment>
<dbReference type="Proteomes" id="UP000807115">
    <property type="component" value="Chromosome 5"/>
</dbReference>
<feature type="compositionally biased region" description="Low complexity" evidence="13">
    <location>
        <begin position="984"/>
        <end position="994"/>
    </location>
</feature>
<protein>
    <recommendedName>
        <fullName evidence="5">RBR-type E3 ubiquitin transferase</fullName>
        <ecNumber evidence="5">2.3.2.31</ecNumber>
    </recommendedName>
</protein>
<keyword evidence="10" id="KW-0833">Ubl conjugation pathway</keyword>
<dbReference type="SUPFAM" id="SSF57850">
    <property type="entry name" value="RING/U-box"/>
    <property type="match status" value="3"/>
</dbReference>
<evidence type="ECO:0000256" key="13">
    <source>
        <dbReference type="SAM" id="MobiDB-lite"/>
    </source>
</evidence>
<keyword evidence="8" id="KW-0677">Repeat</keyword>
<feature type="region of interest" description="Disordered" evidence="13">
    <location>
        <begin position="1045"/>
        <end position="1085"/>
    </location>
</feature>
<evidence type="ECO:0000256" key="8">
    <source>
        <dbReference type="ARBA" id="ARBA00022737"/>
    </source>
</evidence>
<evidence type="ECO:0000256" key="12">
    <source>
        <dbReference type="PROSITE-ProRule" id="PRU00175"/>
    </source>
</evidence>
<dbReference type="PROSITE" id="PS50089">
    <property type="entry name" value="ZF_RING_2"/>
    <property type="match status" value="1"/>
</dbReference>
<dbReference type="AlphaFoldDB" id="A0A921QZ30"/>